<protein>
    <submittedName>
        <fullName evidence="1">13464_t:CDS:1</fullName>
    </submittedName>
</protein>
<reference evidence="1" key="1">
    <citation type="submission" date="2021-06" db="EMBL/GenBank/DDBJ databases">
        <authorList>
            <person name="Kallberg Y."/>
            <person name="Tangrot J."/>
            <person name="Rosling A."/>
        </authorList>
    </citation>
    <scope>NUCLEOTIDE SEQUENCE</scope>
    <source>
        <strain evidence="1">CL356</strain>
    </source>
</reference>
<keyword evidence="2" id="KW-1185">Reference proteome</keyword>
<dbReference type="EMBL" id="CAJVPT010035239">
    <property type="protein sequence ID" value="CAG8710739.1"/>
    <property type="molecule type" value="Genomic_DNA"/>
</dbReference>
<organism evidence="1 2">
    <name type="scientific">Acaulospora colombiana</name>
    <dbReference type="NCBI Taxonomy" id="27376"/>
    <lineage>
        <taxon>Eukaryota</taxon>
        <taxon>Fungi</taxon>
        <taxon>Fungi incertae sedis</taxon>
        <taxon>Mucoromycota</taxon>
        <taxon>Glomeromycotina</taxon>
        <taxon>Glomeromycetes</taxon>
        <taxon>Diversisporales</taxon>
        <taxon>Acaulosporaceae</taxon>
        <taxon>Acaulospora</taxon>
    </lineage>
</organism>
<comment type="caution">
    <text evidence="1">The sequence shown here is derived from an EMBL/GenBank/DDBJ whole genome shotgun (WGS) entry which is preliminary data.</text>
</comment>
<evidence type="ECO:0000313" key="2">
    <source>
        <dbReference type="Proteomes" id="UP000789525"/>
    </source>
</evidence>
<gene>
    <name evidence="1" type="ORF">ACOLOM_LOCUS10656</name>
</gene>
<sequence>AGSFDLEEGPDPAEVLRYFIRFVLHLKTVYAQQSSSSSHLLDQNERSKCKARRRSRRRQLLKARETAASRYELSPAALETLRLLGVDGMSSEESEGEVGKSDRQYRIKILPWRSTTLTKWLHTLDQLPSNQIPTSKPRPRRTRIPTELMSENRTPPMCLPTPFFDQNWLNSISGRYRATLELTNREITLPSLAPYGPLLQFCNVEWKIRGRSNVQYYWNTIWLSPTFNPEFRV</sequence>
<evidence type="ECO:0000313" key="1">
    <source>
        <dbReference type="EMBL" id="CAG8710739.1"/>
    </source>
</evidence>
<accession>A0ACA9PKG2</accession>
<feature type="non-terminal residue" evidence="1">
    <location>
        <position position="1"/>
    </location>
</feature>
<name>A0ACA9PKG2_9GLOM</name>
<dbReference type="Proteomes" id="UP000789525">
    <property type="component" value="Unassembled WGS sequence"/>
</dbReference>
<proteinExistence type="predicted"/>